<feature type="compositionally biased region" description="Basic and acidic residues" evidence="14">
    <location>
        <begin position="1"/>
        <end position="10"/>
    </location>
</feature>
<evidence type="ECO:0000256" key="3">
    <source>
        <dbReference type="ARBA" id="ARBA00006576"/>
    </source>
</evidence>
<dbReference type="SUPFAM" id="SSF53927">
    <property type="entry name" value="Cytidine deaminase-like"/>
    <property type="match status" value="1"/>
</dbReference>
<dbReference type="InterPro" id="IPR016193">
    <property type="entry name" value="Cytidine_deaminase-like"/>
</dbReference>
<evidence type="ECO:0000256" key="14">
    <source>
        <dbReference type="SAM" id="MobiDB-lite"/>
    </source>
</evidence>
<comment type="catalytic activity">
    <reaction evidence="13">
        <text>2'-deoxycytidine + H2O + H(+) = 2'-deoxyuridine + NH4(+)</text>
        <dbReference type="Rhea" id="RHEA:13433"/>
        <dbReference type="ChEBI" id="CHEBI:15377"/>
        <dbReference type="ChEBI" id="CHEBI:15378"/>
        <dbReference type="ChEBI" id="CHEBI:15698"/>
        <dbReference type="ChEBI" id="CHEBI:16450"/>
        <dbReference type="ChEBI" id="CHEBI:28938"/>
        <dbReference type="EC" id="3.5.4.5"/>
    </reaction>
</comment>
<evidence type="ECO:0000256" key="2">
    <source>
        <dbReference type="ARBA" id="ARBA00003949"/>
    </source>
</evidence>
<dbReference type="AlphaFoldDB" id="A0A8C5BH78"/>
<dbReference type="NCBIfam" id="NF004064">
    <property type="entry name" value="PRK05578.1"/>
    <property type="match status" value="1"/>
</dbReference>
<comment type="function">
    <text evidence="2 13">This enzyme scavenges exogenous and endogenous cytidine and 2'-deoxycytidine for UMP synthesis.</text>
</comment>
<evidence type="ECO:0000313" key="17">
    <source>
        <dbReference type="Proteomes" id="UP000694546"/>
    </source>
</evidence>
<keyword evidence="6 13" id="KW-0378">Hydrolase</keyword>
<keyword evidence="5 12" id="KW-0479">Metal-binding</keyword>
<dbReference type="PANTHER" id="PTHR11644:SF24">
    <property type="entry name" value="CYTIDINE DEAMINASE"/>
    <property type="match status" value="1"/>
</dbReference>
<evidence type="ECO:0000256" key="8">
    <source>
        <dbReference type="ARBA" id="ARBA00032005"/>
    </source>
</evidence>
<evidence type="ECO:0000256" key="7">
    <source>
        <dbReference type="ARBA" id="ARBA00022833"/>
    </source>
</evidence>
<dbReference type="GO" id="GO:0055086">
    <property type="term" value="P:nucleobase-containing small molecule metabolic process"/>
    <property type="evidence" value="ECO:0007669"/>
    <property type="project" value="UniProtKB-ARBA"/>
</dbReference>
<dbReference type="PANTHER" id="PTHR11644">
    <property type="entry name" value="CYTIDINE DEAMINASE"/>
    <property type="match status" value="1"/>
</dbReference>
<evidence type="ECO:0000256" key="6">
    <source>
        <dbReference type="ARBA" id="ARBA00022801"/>
    </source>
</evidence>
<evidence type="ECO:0000256" key="9">
    <source>
        <dbReference type="ARBA" id="ARBA00049558"/>
    </source>
</evidence>
<feature type="binding site" evidence="12">
    <location>
        <position position="115"/>
    </location>
    <ligand>
        <name>Zn(2+)</name>
        <dbReference type="ChEBI" id="CHEBI:29105"/>
        <note>catalytic</note>
    </ligand>
</feature>
<evidence type="ECO:0000256" key="10">
    <source>
        <dbReference type="PIRSR" id="PIRSR606262-1"/>
    </source>
</evidence>
<keyword evidence="17" id="KW-1185">Reference proteome</keyword>
<protein>
    <recommendedName>
        <fullName evidence="4 13">Cytidine deaminase</fullName>
        <ecNumber evidence="4 13">3.5.4.5</ecNumber>
    </recommendedName>
    <alternativeName>
        <fullName evidence="8 13">Cytidine aminohydrolase</fullName>
    </alternativeName>
</protein>
<dbReference type="GeneTree" id="ENSGT00390000000911"/>
<reference evidence="16" key="1">
    <citation type="submission" date="2025-08" db="UniProtKB">
        <authorList>
            <consortium name="Ensembl"/>
        </authorList>
    </citation>
    <scope>IDENTIFICATION</scope>
</reference>
<dbReference type="Pfam" id="PF00383">
    <property type="entry name" value="dCMP_cyt_deam_1"/>
    <property type="match status" value="1"/>
</dbReference>
<comment type="cofactor">
    <cofactor evidence="1 12 13">
        <name>Zn(2+)</name>
        <dbReference type="ChEBI" id="CHEBI:29105"/>
    </cofactor>
</comment>
<sequence length="164" mass="17945">MSAELEKKAVGDGVHPDQGPPGSSETPQEVVDQLIRSSMEAKTHAYCPYSNFRVGAALLTHDNKVFKGCNVENACYNLGVCAERNAMAKAVSEGYKSFRAIAIASDLNDQFIYPCGGCRQFMREFGLSWEVYPTKSDGTHVKMDVSQLLPNSFGPDDLHPHATQ</sequence>
<reference evidence="16" key="2">
    <citation type="submission" date="2025-09" db="UniProtKB">
        <authorList>
            <consortium name="Ensembl"/>
        </authorList>
    </citation>
    <scope>IDENTIFICATION</scope>
</reference>
<dbReference type="InterPro" id="IPR050202">
    <property type="entry name" value="Cyt/Deoxycyt_deaminase"/>
</dbReference>
<dbReference type="NCBIfam" id="TIGR01354">
    <property type="entry name" value="cyt_deam_tetra"/>
    <property type="match status" value="1"/>
</dbReference>
<proteinExistence type="inferred from homology"/>
<dbReference type="GO" id="GO:0042802">
    <property type="term" value="F:identical protein binding"/>
    <property type="evidence" value="ECO:0007669"/>
    <property type="project" value="UniProtKB-ARBA"/>
</dbReference>
<evidence type="ECO:0000256" key="11">
    <source>
        <dbReference type="PIRSR" id="PIRSR606262-2"/>
    </source>
</evidence>
<dbReference type="PROSITE" id="PS00903">
    <property type="entry name" value="CYT_DCMP_DEAMINASES_1"/>
    <property type="match status" value="1"/>
</dbReference>
<comment type="similarity">
    <text evidence="3 13">Belongs to the cytidine and deoxycytidylate deaminase family.</text>
</comment>
<dbReference type="Proteomes" id="UP000694546">
    <property type="component" value="Chromosome 13"/>
</dbReference>
<dbReference type="CDD" id="cd01283">
    <property type="entry name" value="cytidine_deaminase"/>
    <property type="match status" value="1"/>
</dbReference>
<dbReference type="GO" id="GO:0072527">
    <property type="term" value="P:pyrimidine-containing compound metabolic process"/>
    <property type="evidence" value="ECO:0007669"/>
    <property type="project" value="UniProtKB-ARBA"/>
</dbReference>
<dbReference type="OrthoDB" id="414540at2759"/>
<evidence type="ECO:0000256" key="5">
    <source>
        <dbReference type="ARBA" id="ARBA00022723"/>
    </source>
</evidence>
<feature type="region of interest" description="Disordered" evidence="14">
    <location>
        <begin position="1"/>
        <end position="28"/>
    </location>
</feature>
<keyword evidence="7 12" id="KW-0862">Zinc</keyword>
<gene>
    <name evidence="16" type="primary">cdab</name>
</gene>
<dbReference type="InterPro" id="IPR002125">
    <property type="entry name" value="CMP_dCMP_dom"/>
</dbReference>
<evidence type="ECO:0000259" key="15">
    <source>
        <dbReference type="PROSITE" id="PS51747"/>
    </source>
</evidence>
<feature type="binding site" evidence="11">
    <location>
        <begin position="70"/>
        <end position="76"/>
    </location>
    <ligand>
        <name>substrate</name>
    </ligand>
</feature>
<organism evidence="16 17">
    <name type="scientific">Gadus morhua</name>
    <name type="common">Atlantic cod</name>
    <dbReference type="NCBI Taxonomy" id="8049"/>
    <lineage>
        <taxon>Eukaryota</taxon>
        <taxon>Metazoa</taxon>
        <taxon>Chordata</taxon>
        <taxon>Craniata</taxon>
        <taxon>Vertebrata</taxon>
        <taxon>Euteleostomi</taxon>
        <taxon>Actinopterygii</taxon>
        <taxon>Neopterygii</taxon>
        <taxon>Teleostei</taxon>
        <taxon>Neoteleostei</taxon>
        <taxon>Acanthomorphata</taxon>
        <taxon>Zeiogadaria</taxon>
        <taxon>Gadariae</taxon>
        <taxon>Gadiformes</taxon>
        <taxon>Gadoidei</taxon>
        <taxon>Gadidae</taxon>
        <taxon>Gadus</taxon>
    </lineage>
</organism>
<feature type="domain" description="CMP/dCMP-type deaminase" evidence="15">
    <location>
        <begin position="29"/>
        <end position="156"/>
    </location>
</feature>
<dbReference type="InterPro" id="IPR006262">
    <property type="entry name" value="Cyt_deam_tetra"/>
</dbReference>
<feature type="active site" description="Proton donor" evidence="10">
    <location>
        <position position="83"/>
    </location>
</feature>
<dbReference type="Ensembl" id="ENSGMOT00000033195.1">
    <property type="protein sequence ID" value="ENSGMOP00000047483.1"/>
    <property type="gene ID" value="ENSGMOG00000035841.1"/>
</dbReference>
<name>A0A8C5BH78_GADMO</name>
<evidence type="ECO:0000256" key="13">
    <source>
        <dbReference type="RuleBase" id="RU364006"/>
    </source>
</evidence>
<evidence type="ECO:0000256" key="1">
    <source>
        <dbReference type="ARBA" id="ARBA00001947"/>
    </source>
</evidence>
<dbReference type="GO" id="GO:0008270">
    <property type="term" value="F:zinc ion binding"/>
    <property type="evidence" value="ECO:0007669"/>
    <property type="project" value="UniProtKB-UniRule"/>
</dbReference>
<dbReference type="GO" id="GO:0005829">
    <property type="term" value="C:cytosol"/>
    <property type="evidence" value="ECO:0007669"/>
    <property type="project" value="TreeGrafter"/>
</dbReference>
<accession>A0A8C5BH78</accession>
<feature type="binding site" evidence="12">
    <location>
        <position position="81"/>
    </location>
    <ligand>
        <name>Zn(2+)</name>
        <dbReference type="ChEBI" id="CHEBI:29105"/>
        <note>catalytic</note>
    </ligand>
</feature>
<dbReference type="EC" id="3.5.4.5" evidence="4 13"/>
<evidence type="ECO:0000256" key="4">
    <source>
        <dbReference type="ARBA" id="ARBA00012783"/>
    </source>
</evidence>
<feature type="binding site" evidence="12">
    <location>
        <position position="118"/>
    </location>
    <ligand>
        <name>Zn(2+)</name>
        <dbReference type="ChEBI" id="CHEBI:29105"/>
        <note>catalytic</note>
    </ligand>
</feature>
<dbReference type="GO" id="GO:0004126">
    <property type="term" value="F:cytidine deaminase activity"/>
    <property type="evidence" value="ECO:0007669"/>
    <property type="project" value="UniProtKB-UniRule"/>
</dbReference>
<dbReference type="Gene3D" id="3.40.140.10">
    <property type="entry name" value="Cytidine Deaminase, domain 2"/>
    <property type="match status" value="1"/>
</dbReference>
<dbReference type="OMA" id="MEAKTHA"/>
<dbReference type="InterPro" id="IPR016192">
    <property type="entry name" value="APOBEC/CMP_deaminase_Zn-bd"/>
</dbReference>
<dbReference type="FunFam" id="3.40.140.10:FF:000008">
    <property type="entry name" value="Cytidine deaminase"/>
    <property type="match status" value="1"/>
</dbReference>
<dbReference type="PROSITE" id="PS51747">
    <property type="entry name" value="CYT_DCMP_DEAMINASES_2"/>
    <property type="match status" value="1"/>
</dbReference>
<evidence type="ECO:0000313" key="16">
    <source>
        <dbReference type="Ensembl" id="ENSGMOP00000047483.1"/>
    </source>
</evidence>
<comment type="catalytic activity">
    <reaction evidence="9 13">
        <text>cytidine + H2O + H(+) = uridine + NH4(+)</text>
        <dbReference type="Rhea" id="RHEA:16069"/>
        <dbReference type="ChEBI" id="CHEBI:15377"/>
        <dbReference type="ChEBI" id="CHEBI:15378"/>
        <dbReference type="ChEBI" id="CHEBI:16704"/>
        <dbReference type="ChEBI" id="CHEBI:17562"/>
        <dbReference type="ChEBI" id="CHEBI:28938"/>
        <dbReference type="EC" id="3.5.4.5"/>
    </reaction>
</comment>
<evidence type="ECO:0000256" key="12">
    <source>
        <dbReference type="PIRSR" id="PIRSR606262-3"/>
    </source>
</evidence>